<sequence>MLLLSRRPLLLAAAASLAAPRIARAQKREIIVAEPGHLVGYLPLYLAQHKGFFAEEGLDLKVLTVEGGASHTNAVLTRQAFAFIGGPEHNAFAKAKGAELRAVCNVVDRGNVYFVARKGTAPQGRDFAAFVHGKTIATGLFGGTPNSITRFLLREWNLDARRDVTLSELANAPIFAAMRARAADVAVVAEPILTQGMTQGVWDAPWFNVPREFGPYAYSTLNVRLETVQNDPKLVEGFVRSVARGLKAAYADPAAAADFARREWPTAPAQDLKATLDRSFADELWSHDGMISAASWDTAHRIVRSADILKTDVPYDAIIDMQFQQRVAASI</sequence>
<comment type="caution">
    <text evidence="5">The sequence shown here is derived from an EMBL/GenBank/DDBJ whole genome shotgun (WGS) entry which is preliminary data.</text>
</comment>
<name>A0ABS3KJS7_9PROT</name>
<reference evidence="5 6" key="1">
    <citation type="submission" date="2020-09" db="EMBL/GenBank/DDBJ databases">
        <title>Roseomonas.</title>
        <authorList>
            <person name="Zhu W."/>
        </authorList>
    </citation>
    <scope>NUCLEOTIDE SEQUENCE [LARGE SCALE GENOMIC DNA]</scope>
    <source>
        <strain evidence="5 6">573</strain>
    </source>
</reference>
<evidence type="ECO:0000256" key="1">
    <source>
        <dbReference type="ARBA" id="ARBA00004418"/>
    </source>
</evidence>
<protein>
    <submittedName>
        <fullName evidence="5">ABC transporter substrate-binding protein</fullName>
    </submittedName>
</protein>
<keyword evidence="6" id="KW-1185">Reference proteome</keyword>
<dbReference type="SUPFAM" id="SSF53850">
    <property type="entry name" value="Periplasmic binding protein-like II"/>
    <property type="match status" value="1"/>
</dbReference>
<proteinExistence type="inferred from homology"/>
<keyword evidence="3" id="KW-0732">Signal</keyword>
<dbReference type="Pfam" id="PF09084">
    <property type="entry name" value="NMT1"/>
    <property type="match status" value="1"/>
</dbReference>
<gene>
    <name evidence="5" type="ORF">IAI61_01680</name>
</gene>
<dbReference type="Proteomes" id="UP001518989">
    <property type="component" value="Unassembled WGS sequence"/>
</dbReference>
<dbReference type="RefSeq" id="WP_207415131.1">
    <property type="nucleotide sequence ID" value="NZ_CP061179.1"/>
</dbReference>
<evidence type="ECO:0000313" key="5">
    <source>
        <dbReference type="EMBL" id="MBO1077724.1"/>
    </source>
</evidence>
<dbReference type="Gene3D" id="3.40.190.10">
    <property type="entry name" value="Periplasmic binding protein-like II"/>
    <property type="match status" value="2"/>
</dbReference>
<evidence type="ECO:0000256" key="2">
    <source>
        <dbReference type="ARBA" id="ARBA00010742"/>
    </source>
</evidence>
<organism evidence="5 6">
    <name type="scientific">Roseomonas haemaphysalidis</name>
    <dbReference type="NCBI Taxonomy" id="2768162"/>
    <lineage>
        <taxon>Bacteria</taxon>
        <taxon>Pseudomonadati</taxon>
        <taxon>Pseudomonadota</taxon>
        <taxon>Alphaproteobacteria</taxon>
        <taxon>Acetobacterales</taxon>
        <taxon>Roseomonadaceae</taxon>
        <taxon>Roseomonas</taxon>
    </lineage>
</organism>
<dbReference type="PANTHER" id="PTHR30024">
    <property type="entry name" value="ALIPHATIC SULFONATES-BINDING PROTEIN-RELATED"/>
    <property type="match status" value="1"/>
</dbReference>
<comment type="similarity">
    <text evidence="2">Belongs to the bacterial solute-binding protein SsuA/TauA family.</text>
</comment>
<evidence type="ECO:0000259" key="4">
    <source>
        <dbReference type="Pfam" id="PF09084"/>
    </source>
</evidence>
<evidence type="ECO:0000256" key="3">
    <source>
        <dbReference type="ARBA" id="ARBA00022729"/>
    </source>
</evidence>
<dbReference type="EMBL" id="JACTNG010000001">
    <property type="protein sequence ID" value="MBO1077724.1"/>
    <property type="molecule type" value="Genomic_DNA"/>
</dbReference>
<comment type="subcellular location">
    <subcellularLocation>
        <location evidence="1">Periplasm</location>
    </subcellularLocation>
</comment>
<accession>A0ABS3KJS7</accession>
<feature type="domain" description="SsuA/THI5-like" evidence="4">
    <location>
        <begin position="42"/>
        <end position="256"/>
    </location>
</feature>
<evidence type="ECO:0000313" key="6">
    <source>
        <dbReference type="Proteomes" id="UP001518989"/>
    </source>
</evidence>
<dbReference type="PANTHER" id="PTHR30024:SF47">
    <property type="entry name" value="TAURINE-BINDING PERIPLASMIC PROTEIN"/>
    <property type="match status" value="1"/>
</dbReference>
<dbReference type="InterPro" id="IPR015168">
    <property type="entry name" value="SsuA/THI5"/>
</dbReference>